<evidence type="ECO:0000313" key="2">
    <source>
        <dbReference type="Proteomes" id="UP000828390"/>
    </source>
</evidence>
<evidence type="ECO:0000313" key="1">
    <source>
        <dbReference type="EMBL" id="KAH3809099.1"/>
    </source>
</evidence>
<name>A0A9D4G4S2_DREPO</name>
<dbReference type="AlphaFoldDB" id="A0A9D4G4S2"/>
<sequence>MRRNSTALSGIPSGDCGAIRSENKITNIIRNSHDAMTCTDVQGRQPTNAVEVRTGI</sequence>
<organism evidence="1 2">
    <name type="scientific">Dreissena polymorpha</name>
    <name type="common">Zebra mussel</name>
    <name type="synonym">Mytilus polymorpha</name>
    <dbReference type="NCBI Taxonomy" id="45954"/>
    <lineage>
        <taxon>Eukaryota</taxon>
        <taxon>Metazoa</taxon>
        <taxon>Spiralia</taxon>
        <taxon>Lophotrochozoa</taxon>
        <taxon>Mollusca</taxon>
        <taxon>Bivalvia</taxon>
        <taxon>Autobranchia</taxon>
        <taxon>Heteroconchia</taxon>
        <taxon>Euheterodonta</taxon>
        <taxon>Imparidentia</taxon>
        <taxon>Neoheterodontei</taxon>
        <taxon>Myida</taxon>
        <taxon>Dreissenoidea</taxon>
        <taxon>Dreissenidae</taxon>
        <taxon>Dreissena</taxon>
    </lineage>
</organism>
<reference evidence="1" key="1">
    <citation type="journal article" date="2019" name="bioRxiv">
        <title>The Genome of the Zebra Mussel, Dreissena polymorpha: A Resource for Invasive Species Research.</title>
        <authorList>
            <person name="McCartney M.A."/>
            <person name="Auch B."/>
            <person name="Kono T."/>
            <person name="Mallez S."/>
            <person name="Zhang Y."/>
            <person name="Obille A."/>
            <person name="Becker A."/>
            <person name="Abrahante J.E."/>
            <person name="Garbe J."/>
            <person name="Badalamenti J.P."/>
            <person name="Herman A."/>
            <person name="Mangelson H."/>
            <person name="Liachko I."/>
            <person name="Sullivan S."/>
            <person name="Sone E.D."/>
            <person name="Koren S."/>
            <person name="Silverstein K.A.T."/>
            <person name="Beckman K.B."/>
            <person name="Gohl D.M."/>
        </authorList>
    </citation>
    <scope>NUCLEOTIDE SEQUENCE</scope>
    <source>
        <strain evidence="1">Duluth1</strain>
        <tissue evidence="1">Whole animal</tissue>
    </source>
</reference>
<dbReference type="EMBL" id="JAIWYP010000006">
    <property type="protein sequence ID" value="KAH3809099.1"/>
    <property type="molecule type" value="Genomic_DNA"/>
</dbReference>
<proteinExistence type="predicted"/>
<gene>
    <name evidence="1" type="ORF">DPMN_137462</name>
</gene>
<reference evidence="1" key="2">
    <citation type="submission" date="2020-11" db="EMBL/GenBank/DDBJ databases">
        <authorList>
            <person name="McCartney M.A."/>
            <person name="Auch B."/>
            <person name="Kono T."/>
            <person name="Mallez S."/>
            <person name="Becker A."/>
            <person name="Gohl D.M."/>
            <person name="Silverstein K.A.T."/>
            <person name="Koren S."/>
            <person name="Bechman K.B."/>
            <person name="Herman A."/>
            <person name="Abrahante J.E."/>
            <person name="Garbe J."/>
        </authorList>
    </citation>
    <scope>NUCLEOTIDE SEQUENCE</scope>
    <source>
        <strain evidence="1">Duluth1</strain>
        <tissue evidence="1">Whole animal</tissue>
    </source>
</reference>
<protein>
    <submittedName>
        <fullName evidence="1">Uncharacterized protein</fullName>
    </submittedName>
</protein>
<keyword evidence="2" id="KW-1185">Reference proteome</keyword>
<comment type="caution">
    <text evidence="1">The sequence shown here is derived from an EMBL/GenBank/DDBJ whole genome shotgun (WGS) entry which is preliminary data.</text>
</comment>
<accession>A0A9D4G4S2</accession>
<dbReference type="Proteomes" id="UP000828390">
    <property type="component" value="Unassembled WGS sequence"/>
</dbReference>